<evidence type="ECO:0000256" key="1">
    <source>
        <dbReference type="SAM" id="MobiDB-lite"/>
    </source>
</evidence>
<dbReference type="CDD" id="cd02257">
    <property type="entry name" value="Peptidase_C19"/>
    <property type="match status" value="2"/>
</dbReference>
<sequence>MSAGFAQAPMTSPPSREAMRAAPRNPILLLFVALRACEGAARPDAKESAKATPRRAAGLRNVGNTCFMNSGLQCLANIPLLRDRLEASSAPSALQKALGALVQQLWDARSTVVNPGTWRDALNSATDMFAEWQQHDSMEFVEFLVDRLTDEWKAEAEAEGAKAEGGAEAAEKETEAAAFGLSAHRLFAGSLETFIRCPHEDCAKEWSNMEKIISIKLPGRSFELSQKEELTIILVPRPSSQQPPQALRLFLSRPALAGQLAPEAAASHAEAGPGGVCGERCVAAAMQSGCLWALAEDEELEHISAQLFVYELEDCEAVATFHQARGQSNQEGPLPGERRLLREGKDSKVYTFPELAAEFGSELLGTQGATSVAQFLQQAGITTAEDVAGGHSSLVDSKGVGQPFKYHGGSDQDFSEWSHKVTTYLKAKFGSEIEKALKWAVQQRKAVVEKLPGGALTSADGRQVAFDPVFGDASDDMDRIANRSQTVVGVYTYLIAFTTGDSNKIVRNAGSDAGLEAWRRLHNEYDPTSAMRRVTILGLVQNPPKCEKMESLGAALEDWLAKKRQYEEFTDQRGKACRISDDSLMAAMYKLMPSSLEQQVMFHSDDYDSFEDLYDKLVSFASTKHSLKMSDRPVGSNKKTEEEAWQADGWWNDWSEQPEAEVPAAADSGKSGFGSLDLNHLDVLAPPQGKAALDSVDSYRVHWKGADWLRINYDSGAATTAIPDELVDGPLESQGKFVVASGEEIPNFGRFKVPACDVNGKRRNFTAYATKVHKPLGSAAEFSKAHDCLLWAEGGSLIPRNSPLAIGLRKEYYRLTELHGHCDEIPLYREGNLFNLYLQQDGKPEQLNATQEGGETAVRPAEDDKDYWKLEGQNQLVRWRAESGAEERQEGSEVEEAADESEELRKSRAAAAPTAEQRESHLLENHAVHRSWCEVCIKSRGLGTQHRRAKKQEAAESADGPRIFSDFFFMSTQEDSVPMLALKFSRSKRLAATALPRKGVSDLGCKFFANFIKMTGVKRFVNFSDGEPAIKSLKEAAARRVDGVEAIPRESPQGDHQKSGDIESGLGTVRWLMMPHAESAVAEQDGGSPTKKASLPVTWRQEGHGRYKKRQAEVPAEDLDPRVPGAEPVSVEDALKEELADMDSLVCHKYHIRSVELGQQKNEFVAQAAQHVKSCFDRNGVPISEEELSQIAALQDPELVALQGLEGVRTVKGPSCYWRLYSPEGKPASTVHKKSSTLARADVKFLTNSSAIADALQKLTLELSGAMLARSLQKFDRQLGPANSLLPEELVRVLDALRSHLQEGGHLSDLDLKYGGPVPSQPHFDFSAKELQEDYDKFWDNITGEELPVPLVKKAREEEIRWVRSIGLYDKVPRAEADSRGIQPIKIRWVDVNKGLPGDRKHYNIRSRLVGKELKAKTKGALLAHELFSAMPPWEMVKSLLSLLVSDGVSTDDLVLGVFDISRAHFMAPASRELFVELPEEDRLAGEENFIGRLNRSMYGFRDASHNWMEDWQGLLQEEGYAIGVANPALFWNERQRSRGAVHGDDFYVLGSVQAVDSMAAALKSRYSVRESHRLGFGQGCTQHASILNRVVFLGELNGRRFVQIEADKRHTEIILTALSLDKGSAKGVTSPSTKPSDSEAEKFQYSPEDLRRYWLDAMPREQHAPGAQSLVVAHCRLTDDRNCQRLVGVPMLFCIETCTSAGRLRDAIRTQLRWVYGDAALDGWELFQTSGRWDACRANEVFCREEDAEELILRDSEHLVVHWDWELELNSSLLSPPPEETCDLEACFEWLTATEQLSLDNALLCACQRKVQAFSRVRLAELPPVLMLQLNRFEYKYGQRNRLQVPISFPLAMDLSRFRTEASRPSESAESNAEYQLMATITHSGTACRGHYMARVRSCQDGRWYLYNDDVVSEISAEERFGSPVLGAFCLDPKRG</sequence>
<dbReference type="Pfam" id="PF00443">
    <property type="entry name" value="UCH"/>
    <property type="match status" value="2"/>
</dbReference>
<comment type="caution">
    <text evidence="3">The sequence shown here is derived from an EMBL/GenBank/DDBJ whole genome shotgun (WGS) entry which is preliminary data.</text>
</comment>
<feature type="compositionally biased region" description="Acidic residues" evidence="1">
    <location>
        <begin position="892"/>
        <end position="902"/>
    </location>
</feature>
<dbReference type="Proteomes" id="UP001178507">
    <property type="component" value="Unassembled WGS sequence"/>
</dbReference>
<dbReference type="InterPro" id="IPR028889">
    <property type="entry name" value="USP"/>
</dbReference>
<name>A0AA36N9B9_9DINO</name>
<dbReference type="Gene3D" id="3.90.70.10">
    <property type="entry name" value="Cysteine proteinases"/>
    <property type="match status" value="2"/>
</dbReference>
<feature type="region of interest" description="Disordered" evidence="1">
    <location>
        <begin position="880"/>
        <end position="919"/>
    </location>
</feature>
<dbReference type="InterPro" id="IPR001394">
    <property type="entry name" value="Peptidase_C19_UCH"/>
</dbReference>
<reference evidence="3" key="1">
    <citation type="submission" date="2023-08" db="EMBL/GenBank/DDBJ databases">
        <authorList>
            <person name="Chen Y."/>
            <person name="Shah S."/>
            <person name="Dougan E. K."/>
            <person name="Thang M."/>
            <person name="Chan C."/>
        </authorList>
    </citation>
    <scope>NUCLEOTIDE SEQUENCE</scope>
</reference>
<feature type="domain" description="USP" evidence="2">
    <location>
        <begin position="1545"/>
        <end position="1934"/>
    </location>
</feature>
<evidence type="ECO:0000313" key="4">
    <source>
        <dbReference type="Proteomes" id="UP001178507"/>
    </source>
</evidence>
<dbReference type="GO" id="GO:0004843">
    <property type="term" value="F:cysteine-type deubiquitinase activity"/>
    <property type="evidence" value="ECO:0007669"/>
    <property type="project" value="InterPro"/>
</dbReference>
<dbReference type="GO" id="GO:0016579">
    <property type="term" value="P:protein deubiquitination"/>
    <property type="evidence" value="ECO:0007669"/>
    <property type="project" value="InterPro"/>
</dbReference>
<protein>
    <recommendedName>
        <fullName evidence="2">USP domain-containing protein</fullName>
    </recommendedName>
</protein>
<dbReference type="Pfam" id="PF07727">
    <property type="entry name" value="RVT_2"/>
    <property type="match status" value="1"/>
</dbReference>
<evidence type="ECO:0000259" key="2">
    <source>
        <dbReference type="PROSITE" id="PS50235"/>
    </source>
</evidence>
<gene>
    <name evidence="3" type="ORF">EVOR1521_LOCUS22550</name>
</gene>
<dbReference type="PANTHER" id="PTHR21646">
    <property type="entry name" value="UBIQUITIN CARBOXYL-TERMINAL HYDROLASE"/>
    <property type="match status" value="1"/>
</dbReference>
<keyword evidence="4" id="KW-1185">Reference proteome</keyword>
<dbReference type="InterPro" id="IPR018200">
    <property type="entry name" value="USP_CS"/>
</dbReference>
<accession>A0AA36N9B9</accession>
<dbReference type="InterPro" id="IPR013103">
    <property type="entry name" value="RVT_2"/>
</dbReference>
<evidence type="ECO:0000313" key="3">
    <source>
        <dbReference type="EMBL" id="CAJ1398902.1"/>
    </source>
</evidence>
<proteinExistence type="predicted"/>
<organism evidence="3 4">
    <name type="scientific">Effrenium voratum</name>
    <dbReference type="NCBI Taxonomy" id="2562239"/>
    <lineage>
        <taxon>Eukaryota</taxon>
        <taxon>Sar</taxon>
        <taxon>Alveolata</taxon>
        <taxon>Dinophyceae</taxon>
        <taxon>Suessiales</taxon>
        <taxon>Symbiodiniaceae</taxon>
        <taxon>Effrenium</taxon>
    </lineage>
</organism>
<feature type="region of interest" description="Disordered" evidence="1">
    <location>
        <begin position="1624"/>
        <end position="1643"/>
    </location>
</feature>
<dbReference type="InterPro" id="IPR038765">
    <property type="entry name" value="Papain-like_cys_pep_sf"/>
</dbReference>
<feature type="compositionally biased region" description="Basic and acidic residues" evidence="1">
    <location>
        <begin position="880"/>
        <end position="891"/>
    </location>
</feature>
<dbReference type="SUPFAM" id="SSF54001">
    <property type="entry name" value="Cysteine proteinases"/>
    <property type="match status" value="2"/>
</dbReference>
<feature type="domain" description="USP" evidence="2">
    <location>
        <begin position="57"/>
        <end position="325"/>
    </location>
</feature>
<dbReference type="PROSITE" id="PS50235">
    <property type="entry name" value="USP_3"/>
    <property type="match status" value="2"/>
</dbReference>
<dbReference type="EMBL" id="CAUJNA010003315">
    <property type="protein sequence ID" value="CAJ1398902.1"/>
    <property type="molecule type" value="Genomic_DNA"/>
</dbReference>
<dbReference type="PROSITE" id="PS00973">
    <property type="entry name" value="USP_2"/>
    <property type="match status" value="1"/>
</dbReference>
<dbReference type="PROSITE" id="PS00972">
    <property type="entry name" value="USP_1"/>
    <property type="match status" value="1"/>
</dbReference>
<dbReference type="InterPro" id="IPR050185">
    <property type="entry name" value="Ub_carboxyl-term_hydrolase"/>
</dbReference>